<accession>A0A2R6RY71</accession>
<dbReference type="GO" id="GO:0046540">
    <property type="term" value="C:U4/U6 x U5 tri-snRNP complex"/>
    <property type="evidence" value="ECO:0007669"/>
    <property type="project" value="TreeGrafter"/>
</dbReference>
<dbReference type="PANTHER" id="PTHR14152:SF5">
    <property type="entry name" value="U4_U6.U5 TRI-SNRNP-ASSOCIATED PROTEIN 1"/>
    <property type="match status" value="1"/>
</dbReference>
<sequence>MAHSPQPPTLGSKFSKKRKILVADDDASKKEIRIERRDEYGRIMTPREAFWVLSHKLYGKSPGKRAQKKRKKLHEEELRSKQLQFNTNKPSLFMGRMLELQAQSNKPYIILHSRNS</sequence>
<evidence type="ECO:0000256" key="2">
    <source>
        <dbReference type="ARBA" id="ARBA00006076"/>
    </source>
</evidence>
<name>A0A2R6RY71_ACTCC</name>
<evidence type="ECO:0000313" key="5">
    <source>
        <dbReference type="Proteomes" id="UP000241394"/>
    </source>
</evidence>
<evidence type="ECO:0000256" key="1">
    <source>
        <dbReference type="ARBA" id="ARBA00004123"/>
    </source>
</evidence>
<keyword evidence="3" id="KW-0539">Nucleus</keyword>
<dbReference type="Gramene" id="PSS34976">
    <property type="protein sequence ID" value="PSS34976"/>
    <property type="gene ID" value="CEY00_Acc03951"/>
</dbReference>
<comment type="similarity">
    <text evidence="2">Belongs to the SNU66/SART1 family.</text>
</comment>
<dbReference type="EMBL" id="NKQK01000002">
    <property type="protein sequence ID" value="PSS34976.1"/>
    <property type="molecule type" value="Genomic_DNA"/>
</dbReference>
<evidence type="ECO:0000256" key="3">
    <source>
        <dbReference type="ARBA" id="ARBA00023242"/>
    </source>
</evidence>
<dbReference type="Pfam" id="PF03343">
    <property type="entry name" value="SART-1"/>
    <property type="match status" value="1"/>
</dbReference>
<dbReference type="InterPro" id="IPR005011">
    <property type="entry name" value="SNU66/SART1"/>
</dbReference>
<dbReference type="InParanoid" id="A0A2R6RY71"/>
<dbReference type="AlphaFoldDB" id="A0A2R6RY71"/>
<keyword evidence="5" id="KW-1185">Reference proteome</keyword>
<dbReference type="GO" id="GO:0000481">
    <property type="term" value="P:maturation of 5S rRNA"/>
    <property type="evidence" value="ECO:0007669"/>
    <property type="project" value="TreeGrafter"/>
</dbReference>
<organism evidence="4 5">
    <name type="scientific">Actinidia chinensis var. chinensis</name>
    <name type="common">Chinese soft-hair kiwi</name>
    <dbReference type="NCBI Taxonomy" id="1590841"/>
    <lineage>
        <taxon>Eukaryota</taxon>
        <taxon>Viridiplantae</taxon>
        <taxon>Streptophyta</taxon>
        <taxon>Embryophyta</taxon>
        <taxon>Tracheophyta</taxon>
        <taxon>Spermatophyta</taxon>
        <taxon>Magnoliopsida</taxon>
        <taxon>eudicotyledons</taxon>
        <taxon>Gunneridae</taxon>
        <taxon>Pentapetalae</taxon>
        <taxon>asterids</taxon>
        <taxon>Ericales</taxon>
        <taxon>Actinidiaceae</taxon>
        <taxon>Actinidia</taxon>
    </lineage>
</organism>
<gene>
    <name evidence="4" type="ORF">CEY00_Acc03951</name>
</gene>
<evidence type="ECO:0000313" key="4">
    <source>
        <dbReference type="EMBL" id="PSS34976.1"/>
    </source>
</evidence>
<proteinExistence type="inferred from homology"/>
<dbReference type="Proteomes" id="UP000241394">
    <property type="component" value="Chromosome LG2"/>
</dbReference>
<comment type="caution">
    <text evidence="4">The sequence shown here is derived from an EMBL/GenBank/DDBJ whole genome shotgun (WGS) entry which is preliminary data.</text>
</comment>
<dbReference type="GO" id="GO:0045292">
    <property type="term" value="P:mRNA cis splicing, via spliceosome"/>
    <property type="evidence" value="ECO:0007669"/>
    <property type="project" value="TreeGrafter"/>
</dbReference>
<protein>
    <submittedName>
        <fullName evidence="4">SART-1 family protein</fullName>
    </submittedName>
</protein>
<dbReference type="PANTHER" id="PTHR14152">
    <property type="entry name" value="SQUAMOUS CELL CARCINOMA ANTIGEN RECOGNISED BY CYTOTOXIC T LYMPHOCYTES"/>
    <property type="match status" value="1"/>
</dbReference>
<dbReference type="STRING" id="1590841.A0A2R6RY71"/>
<dbReference type="OrthoDB" id="5583at2759"/>
<reference evidence="4 5" key="1">
    <citation type="submission" date="2017-07" db="EMBL/GenBank/DDBJ databases">
        <title>An improved, manually edited Actinidia chinensis var. chinensis (kiwifruit) genome highlights the challenges associated with draft genomes and gene prediction in plants.</title>
        <authorList>
            <person name="Pilkington S."/>
            <person name="Crowhurst R."/>
            <person name="Hilario E."/>
            <person name="Nardozza S."/>
            <person name="Fraser L."/>
            <person name="Peng Y."/>
            <person name="Gunaseelan K."/>
            <person name="Simpson R."/>
            <person name="Tahir J."/>
            <person name="Deroles S."/>
            <person name="Templeton K."/>
            <person name="Luo Z."/>
            <person name="Davy M."/>
            <person name="Cheng C."/>
            <person name="Mcneilage M."/>
            <person name="Scaglione D."/>
            <person name="Liu Y."/>
            <person name="Zhang Q."/>
            <person name="Datson P."/>
            <person name="De Silva N."/>
            <person name="Gardiner S."/>
            <person name="Bassett H."/>
            <person name="Chagne D."/>
            <person name="Mccallum J."/>
            <person name="Dzierzon H."/>
            <person name="Deng C."/>
            <person name="Wang Y.-Y."/>
            <person name="Barron N."/>
            <person name="Manako K."/>
            <person name="Bowen J."/>
            <person name="Foster T."/>
            <person name="Erridge Z."/>
            <person name="Tiffin H."/>
            <person name="Waite C."/>
            <person name="Davies K."/>
            <person name="Grierson E."/>
            <person name="Laing W."/>
            <person name="Kirk R."/>
            <person name="Chen X."/>
            <person name="Wood M."/>
            <person name="Montefiori M."/>
            <person name="Brummell D."/>
            <person name="Schwinn K."/>
            <person name="Catanach A."/>
            <person name="Fullerton C."/>
            <person name="Li D."/>
            <person name="Meiyalaghan S."/>
            <person name="Nieuwenhuizen N."/>
            <person name="Read N."/>
            <person name="Prakash R."/>
            <person name="Hunter D."/>
            <person name="Zhang H."/>
            <person name="Mckenzie M."/>
            <person name="Knabel M."/>
            <person name="Harris A."/>
            <person name="Allan A."/>
            <person name="Chen A."/>
            <person name="Janssen B."/>
            <person name="Plunkett B."/>
            <person name="Dwamena C."/>
            <person name="Voogd C."/>
            <person name="Leif D."/>
            <person name="Lafferty D."/>
            <person name="Souleyre E."/>
            <person name="Varkonyi-Gasic E."/>
            <person name="Gambi F."/>
            <person name="Hanley J."/>
            <person name="Yao J.-L."/>
            <person name="Cheung J."/>
            <person name="David K."/>
            <person name="Warren B."/>
            <person name="Marsh K."/>
            <person name="Snowden K."/>
            <person name="Lin-Wang K."/>
            <person name="Brian L."/>
            <person name="Martinez-Sanchez M."/>
            <person name="Wang M."/>
            <person name="Ileperuma N."/>
            <person name="Macnee N."/>
            <person name="Campin R."/>
            <person name="Mcatee P."/>
            <person name="Drummond R."/>
            <person name="Espley R."/>
            <person name="Ireland H."/>
            <person name="Wu R."/>
            <person name="Atkinson R."/>
            <person name="Karunairetnam S."/>
            <person name="Bulley S."/>
            <person name="Chunkath S."/>
            <person name="Hanley Z."/>
            <person name="Storey R."/>
            <person name="Thrimawithana A."/>
            <person name="Thomson S."/>
            <person name="David C."/>
            <person name="Testolin R."/>
        </authorList>
    </citation>
    <scope>NUCLEOTIDE SEQUENCE [LARGE SCALE GENOMIC DNA]</scope>
    <source>
        <strain evidence="5">cv. Red5</strain>
        <tissue evidence="4">Young leaf</tissue>
    </source>
</reference>
<comment type="subcellular location">
    <subcellularLocation>
        <location evidence="1">Nucleus</location>
    </subcellularLocation>
</comment>
<reference evidence="5" key="2">
    <citation type="journal article" date="2018" name="BMC Genomics">
        <title>A manually annotated Actinidia chinensis var. chinensis (kiwifruit) genome highlights the challenges associated with draft genomes and gene prediction in plants.</title>
        <authorList>
            <person name="Pilkington S.M."/>
            <person name="Crowhurst R."/>
            <person name="Hilario E."/>
            <person name="Nardozza S."/>
            <person name="Fraser L."/>
            <person name="Peng Y."/>
            <person name="Gunaseelan K."/>
            <person name="Simpson R."/>
            <person name="Tahir J."/>
            <person name="Deroles S.C."/>
            <person name="Templeton K."/>
            <person name="Luo Z."/>
            <person name="Davy M."/>
            <person name="Cheng C."/>
            <person name="McNeilage M."/>
            <person name="Scaglione D."/>
            <person name="Liu Y."/>
            <person name="Zhang Q."/>
            <person name="Datson P."/>
            <person name="De Silva N."/>
            <person name="Gardiner S.E."/>
            <person name="Bassett H."/>
            <person name="Chagne D."/>
            <person name="McCallum J."/>
            <person name="Dzierzon H."/>
            <person name="Deng C."/>
            <person name="Wang Y.Y."/>
            <person name="Barron L."/>
            <person name="Manako K."/>
            <person name="Bowen J."/>
            <person name="Foster T.M."/>
            <person name="Erridge Z.A."/>
            <person name="Tiffin H."/>
            <person name="Waite C.N."/>
            <person name="Davies K.M."/>
            <person name="Grierson E.P."/>
            <person name="Laing W.A."/>
            <person name="Kirk R."/>
            <person name="Chen X."/>
            <person name="Wood M."/>
            <person name="Montefiori M."/>
            <person name="Brummell D.A."/>
            <person name="Schwinn K.E."/>
            <person name="Catanach A."/>
            <person name="Fullerton C."/>
            <person name="Li D."/>
            <person name="Meiyalaghan S."/>
            <person name="Nieuwenhuizen N."/>
            <person name="Read N."/>
            <person name="Prakash R."/>
            <person name="Hunter D."/>
            <person name="Zhang H."/>
            <person name="McKenzie M."/>
            <person name="Knabel M."/>
            <person name="Harris A."/>
            <person name="Allan A.C."/>
            <person name="Gleave A."/>
            <person name="Chen A."/>
            <person name="Janssen B.J."/>
            <person name="Plunkett B."/>
            <person name="Ampomah-Dwamena C."/>
            <person name="Voogd C."/>
            <person name="Leif D."/>
            <person name="Lafferty D."/>
            <person name="Souleyre E.J.F."/>
            <person name="Varkonyi-Gasic E."/>
            <person name="Gambi F."/>
            <person name="Hanley J."/>
            <person name="Yao J.L."/>
            <person name="Cheung J."/>
            <person name="David K.M."/>
            <person name="Warren B."/>
            <person name="Marsh K."/>
            <person name="Snowden K.C."/>
            <person name="Lin-Wang K."/>
            <person name="Brian L."/>
            <person name="Martinez-Sanchez M."/>
            <person name="Wang M."/>
            <person name="Ileperuma N."/>
            <person name="Macnee N."/>
            <person name="Campin R."/>
            <person name="McAtee P."/>
            <person name="Drummond R.S.M."/>
            <person name="Espley R.V."/>
            <person name="Ireland H.S."/>
            <person name="Wu R."/>
            <person name="Atkinson R.G."/>
            <person name="Karunairetnam S."/>
            <person name="Bulley S."/>
            <person name="Chunkath S."/>
            <person name="Hanley Z."/>
            <person name="Storey R."/>
            <person name="Thrimawithana A.H."/>
            <person name="Thomson S."/>
            <person name="David C."/>
            <person name="Testolin R."/>
            <person name="Huang H."/>
            <person name="Hellens R.P."/>
            <person name="Schaffer R.J."/>
        </authorList>
    </citation>
    <scope>NUCLEOTIDE SEQUENCE [LARGE SCALE GENOMIC DNA]</scope>
    <source>
        <strain evidence="5">cv. Red5</strain>
    </source>
</reference>